<dbReference type="Pfam" id="PF03401">
    <property type="entry name" value="TctC"/>
    <property type="match status" value="1"/>
</dbReference>
<dbReference type="PROSITE" id="PS51257">
    <property type="entry name" value="PROKAR_LIPOPROTEIN"/>
    <property type="match status" value="1"/>
</dbReference>
<evidence type="ECO:0000256" key="1">
    <source>
        <dbReference type="ARBA" id="ARBA00006987"/>
    </source>
</evidence>
<dbReference type="PIRSF" id="PIRSF017082">
    <property type="entry name" value="YflP"/>
    <property type="match status" value="1"/>
</dbReference>
<keyword evidence="2" id="KW-0732">Signal</keyword>
<reference evidence="3 4" key="2">
    <citation type="submission" date="2020-06" db="EMBL/GenBank/DDBJ databases">
        <title>Ramlibacter rhizophilus sp. nov., isolated from rhizosphere soil of national flower Mugunghwa from South Korea.</title>
        <authorList>
            <person name="Zheng-Fei Y."/>
            <person name="Huan T."/>
        </authorList>
    </citation>
    <scope>NUCLEOTIDE SEQUENCE [LARGE SCALE GENOMIC DNA]</scope>
    <source>
        <strain evidence="3 4">B156</strain>
    </source>
</reference>
<sequence length="335" mass="35657">MSRRSILQLALAAACALPVTAFAQADYPSKPIKLISPFPAGGTSDVMARMLSEELGRQLKQPVLVENVGGAGGVIGTDRALKMPADGYTLIQTGVGQNAVAHGINSKVPYHSNNDFIHLTQVHSGPNVLVAHPTAPFNTFQEFLAYGRANPGKLNYGYTPAASGHMAMELLKQTASTCTGPRKENCKPLFMVGIPYRGGGPMMTDLLGGQIPVMFINQDVALQHVKAGKLKALAVSSLQRNPLYPDVPTIHEAGFPGFSALSWSGISVAKGTPKPIVDKLEAALVAAMNSPAIRQRMESQGFVVPQQGSAAYSKFVADELDRWVRVIKVAGIKEE</sequence>
<dbReference type="Gene3D" id="3.40.190.150">
    <property type="entry name" value="Bordetella uptake gene, domain 1"/>
    <property type="match status" value="1"/>
</dbReference>
<proteinExistence type="inferred from homology"/>
<dbReference type="PANTHER" id="PTHR42928">
    <property type="entry name" value="TRICARBOXYLATE-BINDING PROTEIN"/>
    <property type="match status" value="1"/>
</dbReference>
<protein>
    <submittedName>
        <fullName evidence="3">Tripartite tricarboxylate transporter substrate binding protein</fullName>
    </submittedName>
</protein>
<dbReference type="Gene3D" id="3.40.190.10">
    <property type="entry name" value="Periplasmic binding protein-like II"/>
    <property type="match status" value="1"/>
</dbReference>
<dbReference type="RefSeq" id="WP_171556445.1">
    <property type="nucleotide sequence ID" value="NZ_JABFCS010000001.1"/>
</dbReference>
<evidence type="ECO:0000313" key="3">
    <source>
        <dbReference type="EMBL" id="NNU42041.1"/>
    </source>
</evidence>
<accession>A0A849KB70</accession>
<dbReference type="SUPFAM" id="SSF53850">
    <property type="entry name" value="Periplasmic binding protein-like II"/>
    <property type="match status" value="1"/>
</dbReference>
<evidence type="ECO:0000256" key="2">
    <source>
        <dbReference type="SAM" id="SignalP"/>
    </source>
</evidence>
<reference evidence="3 4" key="1">
    <citation type="submission" date="2020-05" db="EMBL/GenBank/DDBJ databases">
        <authorList>
            <person name="Khan S.A."/>
            <person name="Jeon C.O."/>
            <person name="Chun B.H."/>
        </authorList>
    </citation>
    <scope>NUCLEOTIDE SEQUENCE [LARGE SCALE GENOMIC DNA]</scope>
    <source>
        <strain evidence="3 4">B156</strain>
    </source>
</reference>
<name>A0A849KB70_9BURK</name>
<dbReference type="AlphaFoldDB" id="A0A849KB70"/>
<dbReference type="InterPro" id="IPR005064">
    <property type="entry name" value="BUG"/>
</dbReference>
<dbReference type="CDD" id="cd07012">
    <property type="entry name" value="PBP2_Bug_TTT"/>
    <property type="match status" value="1"/>
</dbReference>
<organism evidence="3 4">
    <name type="scientific">Ramlibacter montanisoli</name>
    <dbReference type="NCBI Taxonomy" id="2732512"/>
    <lineage>
        <taxon>Bacteria</taxon>
        <taxon>Pseudomonadati</taxon>
        <taxon>Pseudomonadota</taxon>
        <taxon>Betaproteobacteria</taxon>
        <taxon>Burkholderiales</taxon>
        <taxon>Comamonadaceae</taxon>
        <taxon>Ramlibacter</taxon>
    </lineage>
</organism>
<dbReference type="EMBL" id="JABFCS010000001">
    <property type="protein sequence ID" value="NNU42041.1"/>
    <property type="molecule type" value="Genomic_DNA"/>
</dbReference>
<dbReference type="PANTHER" id="PTHR42928:SF5">
    <property type="entry name" value="BLR1237 PROTEIN"/>
    <property type="match status" value="1"/>
</dbReference>
<feature type="signal peptide" evidence="2">
    <location>
        <begin position="1"/>
        <end position="23"/>
    </location>
</feature>
<dbReference type="InterPro" id="IPR042100">
    <property type="entry name" value="Bug_dom1"/>
</dbReference>
<dbReference type="Proteomes" id="UP000552954">
    <property type="component" value="Unassembled WGS sequence"/>
</dbReference>
<gene>
    <name evidence="3" type="ORF">HK415_01010</name>
</gene>
<feature type="chain" id="PRO_5032666216" evidence="2">
    <location>
        <begin position="24"/>
        <end position="335"/>
    </location>
</feature>
<keyword evidence="4" id="KW-1185">Reference proteome</keyword>
<comment type="caution">
    <text evidence="3">The sequence shown here is derived from an EMBL/GenBank/DDBJ whole genome shotgun (WGS) entry which is preliminary data.</text>
</comment>
<evidence type="ECO:0000313" key="4">
    <source>
        <dbReference type="Proteomes" id="UP000552954"/>
    </source>
</evidence>
<comment type="similarity">
    <text evidence="1">Belongs to the UPF0065 (bug) family.</text>
</comment>